<evidence type="ECO:0000313" key="2">
    <source>
        <dbReference type="EMBL" id="NYG01799.1"/>
    </source>
</evidence>
<name>A0A852VZV3_PSEA5</name>
<dbReference type="GeneID" id="98051861"/>
<proteinExistence type="predicted"/>
<dbReference type="Proteomes" id="UP000549695">
    <property type="component" value="Unassembled WGS sequence"/>
</dbReference>
<comment type="caution">
    <text evidence="2">The sequence shown here is derived from an EMBL/GenBank/DDBJ whole genome shotgun (WGS) entry which is preliminary data.</text>
</comment>
<dbReference type="AlphaFoldDB" id="A0A852VZV3"/>
<reference evidence="2 3" key="1">
    <citation type="submission" date="2020-07" db="EMBL/GenBank/DDBJ databases">
        <title>Sequencing the genomes of 1000 actinobacteria strains.</title>
        <authorList>
            <person name="Klenk H.-P."/>
        </authorList>
    </citation>
    <scope>NUCLEOTIDE SEQUENCE [LARGE SCALE GENOMIC DNA]</scope>
    <source>
        <strain evidence="2 3">DSM 44749</strain>
    </source>
</reference>
<accession>A0A852VZV3</accession>
<organism evidence="2 3">
    <name type="scientific">Pseudonocardia alni</name>
    <name type="common">Amycolata alni</name>
    <dbReference type="NCBI Taxonomy" id="33907"/>
    <lineage>
        <taxon>Bacteria</taxon>
        <taxon>Bacillati</taxon>
        <taxon>Actinomycetota</taxon>
        <taxon>Actinomycetes</taxon>
        <taxon>Pseudonocardiales</taxon>
        <taxon>Pseudonocardiaceae</taxon>
        <taxon>Pseudonocardia</taxon>
    </lineage>
</organism>
<dbReference type="RefSeq" id="WP_073578347.1">
    <property type="nucleotide sequence ID" value="NZ_BAAAJZ010000001.1"/>
</dbReference>
<feature type="region of interest" description="Disordered" evidence="1">
    <location>
        <begin position="1"/>
        <end position="20"/>
    </location>
</feature>
<keyword evidence="3" id="KW-1185">Reference proteome</keyword>
<evidence type="ECO:0000256" key="1">
    <source>
        <dbReference type="SAM" id="MobiDB-lite"/>
    </source>
</evidence>
<sequence>MNDLKPAPAVRPIPRTDRSSHLVNQENVMTLIQEALARSHQQEAQRAAAEHRLARRLTAGRGWSRIAAWAASRAERARLRAG</sequence>
<protein>
    <submittedName>
        <fullName evidence="2">Uncharacterized protein</fullName>
    </submittedName>
</protein>
<dbReference type="EMBL" id="JACCCZ010000001">
    <property type="protein sequence ID" value="NYG01799.1"/>
    <property type="molecule type" value="Genomic_DNA"/>
</dbReference>
<gene>
    <name evidence="2" type="ORF">HDA37_002084</name>
</gene>
<evidence type="ECO:0000313" key="3">
    <source>
        <dbReference type="Proteomes" id="UP000549695"/>
    </source>
</evidence>